<keyword evidence="4 6" id="KW-0472">Membrane</keyword>
<dbReference type="PIRSF" id="PIRSF015665">
    <property type="entry name" value="CHOPT"/>
    <property type="match status" value="1"/>
</dbReference>
<evidence type="ECO:0000256" key="5">
    <source>
        <dbReference type="RuleBase" id="RU003750"/>
    </source>
</evidence>
<protein>
    <submittedName>
        <fullName evidence="7">Uncharacterized CDP-alcohol phosphatidyltransferase class-I family protein</fullName>
    </submittedName>
</protein>
<keyword evidence="6" id="KW-0812">Transmembrane</keyword>
<dbReference type="PROSITE" id="PS00379">
    <property type="entry name" value="CDP_ALCOHOL_P_TRANSF"/>
    <property type="match status" value="1"/>
</dbReference>
<sequence>MSFYDVEHEKPVDRSNVHKWIWEDPARHGNVLTQDGITTIAHHKYKGGEYTHLDTFMNPFWIWITENIIPMSMAPNMVTLVGSMACVTSYLTTWWFIPQFTERNQPMPMPMALLLFNGFAVFFYHTADSCDGKQARRTGTSSPLGQLFDHGLDCYAAIFTVSVAQGILLLGPTRASLLTQVAIQLTFFSTQLEEYYTGVLLHAHSKWLGVTECAYMLALGGMASAFFDRTAYFSQSLQDVLYPILPISKLPNNPNDPDPFVTVLHTVLSVQLKHCVYVGWIAMSCMLTSGCIYRTAKHVYQQYNFTSMLSALSKLFSPFLVATVMVLVTPNDVVQQDARLVCVASGLCICFITVKMIIFSMARMAYASIQLDILPIVGTLLFFAWECDYAEHRRLHPPGITFGLQAVVVFYMARIAYWTSIAIRQLCEKLDVYLLTIKPPKKG</sequence>
<accession>A0A9N8HAW8</accession>
<dbReference type="Pfam" id="PF01066">
    <property type="entry name" value="CDP-OH_P_transf"/>
    <property type="match status" value="1"/>
</dbReference>
<evidence type="ECO:0000256" key="1">
    <source>
        <dbReference type="ARBA" id="ARBA00004370"/>
    </source>
</evidence>
<keyword evidence="6" id="KW-1133">Transmembrane helix</keyword>
<dbReference type="GO" id="GO:0016780">
    <property type="term" value="F:phosphotransferase activity, for other substituted phosphate groups"/>
    <property type="evidence" value="ECO:0007669"/>
    <property type="project" value="InterPro"/>
</dbReference>
<evidence type="ECO:0000313" key="7">
    <source>
        <dbReference type="EMBL" id="CAB9505705.1"/>
    </source>
</evidence>
<dbReference type="GO" id="GO:0008654">
    <property type="term" value="P:phospholipid biosynthetic process"/>
    <property type="evidence" value="ECO:0007669"/>
    <property type="project" value="InterPro"/>
</dbReference>
<evidence type="ECO:0000313" key="8">
    <source>
        <dbReference type="Proteomes" id="UP001153069"/>
    </source>
</evidence>
<feature type="transmembrane region" description="Helical" evidence="6">
    <location>
        <begin position="340"/>
        <end position="359"/>
    </location>
</feature>
<name>A0A9N8HAW8_9STRA</name>
<evidence type="ECO:0000256" key="6">
    <source>
        <dbReference type="SAM" id="Phobius"/>
    </source>
</evidence>
<keyword evidence="3 5" id="KW-0808">Transferase</keyword>
<dbReference type="OrthoDB" id="196717at2759"/>
<dbReference type="Proteomes" id="UP001153069">
    <property type="component" value="Unassembled WGS sequence"/>
</dbReference>
<gene>
    <name evidence="7" type="ORF">SEMRO_240_G096180.1</name>
</gene>
<feature type="transmembrane region" description="Helical" evidence="6">
    <location>
        <begin position="308"/>
        <end position="328"/>
    </location>
</feature>
<feature type="transmembrane region" description="Helical" evidence="6">
    <location>
        <begin position="77"/>
        <end position="97"/>
    </location>
</feature>
<dbReference type="EMBL" id="CAICTM010000239">
    <property type="protein sequence ID" value="CAB9505705.1"/>
    <property type="molecule type" value="Genomic_DNA"/>
</dbReference>
<evidence type="ECO:0000256" key="2">
    <source>
        <dbReference type="ARBA" id="ARBA00010441"/>
    </source>
</evidence>
<dbReference type="PANTHER" id="PTHR10414:SF37">
    <property type="entry name" value="BB IN A BOXCAR, ISOFORM C"/>
    <property type="match status" value="1"/>
</dbReference>
<dbReference type="Gene3D" id="1.20.120.1760">
    <property type="match status" value="1"/>
</dbReference>
<keyword evidence="8" id="KW-1185">Reference proteome</keyword>
<dbReference type="AlphaFoldDB" id="A0A9N8HAW8"/>
<feature type="transmembrane region" description="Helical" evidence="6">
    <location>
        <begin position="109"/>
        <end position="127"/>
    </location>
</feature>
<dbReference type="InterPro" id="IPR014472">
    <property type="entry name" value="CHOPT"/>
</dbReference>
<dbReference type="InterPro" id="IPR048254">
    <property type="entry name" value="CDP_ALCOHOL_P_TRANSF_CS"/>
</dbReference>
<dbReference type="GO" id="GO:0016020">
    <property type="term" value="C:membrane"/>
    <property type="evidence" value="ECO:0007669"/>
    <property type="project" value="UniProtKB-SubCell"/>
</dbReference>
<reference evidence="7" key="1">
    <citation type="submission" date="2020-06" db="EMBL/GenBank/DDBJ databases">
        <authorList>
            <consortium name="Plant Systems Biology data submission"/>
        </authorList>
    </citation>
    <scope>NUCLEOTIDE SEQUENCE</scope>
    <source>
        <strain evidence="7">D6</strain>
    </source>
</reference>
<dbReference type="InterPro" id="IPR000462">
    <property type="entry name" value="CDP-OH_P_trans"/>
</dbReference>
<evidence type="ECO:0000256" key="3">
    <source>
        <dbReference type="ARBA" id="ARBA00022679"/>
    </source>
</evidence>
<feature type="transmembrane region" description="Helical" evidence="6">
    <location>
        <begin position="365"/>
        <end position="385"/>
    </location>
</feature>
<comment type="subcellular location">
    <subcellularLocation>
        <location evidence="1">Membrane</location>
    </subcellularLocation>
</comment>
<comment type="caution">
    <text evidence="7">The sequence shown here is derived from an EMBL/GenBank/DDBJ whole genome shotgun (WGS) entry which is preliminary data.</text>
</comment>
<proteinExistence type="inferred from homology"/>
<comment type="similarity">
    <text evidence="2 5">Belongs to the CDP-alcohol phosphatidyltransferase class-I family.</text>
</comment>
<feature type="transmembrane region" description="Helical" evidence="6">
    <location>
        <begin position="275"/>
        <end position="296"/>
    </location>
</feature>
<organism evidence="7 8">
    <name type="scientific">Seminavis robusta</name>
    <dbReference type="NCBI Taxonomy" id="568900"/>
    <lineage>
        <taxon>Eukaryota</taxon>
        <taxon>Sar</taxon>
        <taxon>Stramenopiles</taxon>
        <taxon>Ochrophyta</taxon>
        <taxon>Bacillariophyta</taxon>
        <taxon>Bacillariophyceae</taxon>
        <taxon>Bacillariophycidae</taxon>
        <taxon>Naviculales</taxon>
        <taxon>Naviculaceae</taxon>
        <taxon>Seminavis</taxon>
    </lineage>
</organism>
<evidence type="ECO:0000256" key="4">
    <source>
        <dbReference type="ARBA" id="ARBA00023136"/>
    </source>
</evidence>
<dbReference type="PANTHER" id="PTHR10414">
    <property type="entry name" value="ETHANOLAMINEPHOSPHOTRANSFERASE"/>
    <property type="match status" value="1"/>
</dbReference>
<dbReference type="InterPro" id="IPR043130">
    <property type="entry name" value="CDP-OH_PTrfase_TM_dom"/>
</dbReference>